<sequence length="115" mass="13708">MCKSGAVLVYSQTIRERKRTQCSSLLSLSLPLCVESSFVWKKADRMEPGKNIYIIYIKEIFHIIIFVLFCFALFFFFPFFEKDEEEEECTIRHQSWMLPVIHRNVEKKKPVCEAF</sequence>
<evidence type="ECO:0000313" key="2">
    <source>
        <dbReference type="EMBL" id="KAK2660035.1"/>
    </source>
</evidence>
<organism evidence="2 3">
    <name type="scientific">Dipteronia dyeriana</name>
    <dbReference type="NCBI Taxonomy" id="168575"/>
    <lineage>
        <taxon>Eukaryota</taxon>
        <taxon>Viridiplantae</taxon>
        <taxon>Streptophyta</taxon>
        <taxon>Embryophyta</taxon>
        <taxon>Tracheophyta</taxon>
        <taxon>Spermatophyta</taxon>
        <taxon>Magnoliopsida</taxon>
        <taxon>eudicotyledons</taxon>
        <taxon>Gunneridae</taxon>
        <taxon>Pentapetalae</taxon>
        <taxon>rosids</taxon>
        <taxon>malvids</taxon>
        <taxon>Sapindales</taxon>
        <taxon>Sapindaceae</taxon>
        <taxon>Hippocastanoideae</taxon>
        <taxon>Acereae</taxon>
        <taxon>Dipteronia</taxon>
    </lineage>
</organism>
<dbReference type="AlphaFoldDB" id="A0AAD9XIL6"/>
<keyword evidence="3" id="KW-1185">Reference proteome</keyword>
<feature type="transmembrane region" description="Helical" evidence="1">
    <location>
        <begin position="60"/>
        <end position="80"/>
    </location>
</feature>
<evidence type="ECO:0000313" key="3">
    <source>
        <dbReference type="Proteomes" id="UP001280121"/>
    </source>
</evidence>
<keyword evidence="1" id="KW-0812">Transmembrane</keyword>
<proteinExistence type="predicted"/>
<dbReference type="EMBL" id="JANJYI010000002">
    <property type="protein sequence ID" value="KAK2660035.1"/>
    <property type="molecule type" value="Genomic_DNA"/>
</dbReference>
<keyword evidence="1" id="KW-1133">Transmembrane helix</keyword>
<name>A0AAD9XIL6_9ROSI</name>
<comment type="caution">
    <text evidence="2">The sequence shown here is derived from an EMBL/GenBank/DDBJ whole genome shotgun (WGS) entry which is preliminary data.</text>
</comment>
<gene>
    <name evidence="2" type="ORF">Ddye_006568</name>
</gene>
<protein>
    <submittedName>
        <fullName evidence="2">Uncharacterized protein</fullName>
    </submittedName>
</protein>
<keyword evidence="1" id="KW-0472">Membrane</keyword>
<dbReference type="Proteomes" id="UP001280121">
    <property type="component" value="Unassembled WGS sequence"/>
</dbReference>
<reference evidence="2" key="1">
    <citation type="journal article" date="2023" name="Plant J.">
        <title>Genome sequences and population genomics provide insights into the demographic history, inbreeding, and mutation load of two 'living fossil' tree species of Dipteronia.</title>
        <authorList>
            <person name="Feng Y."/>
            <person name="Comes H.P."/>
            <person name="Chen J."/>
            <person name="Zhu S."/>
            <person name="Lu R."/>
            <person name="Zhang X."/>
            <person name="Li P."/>
            <person name="Qiu J."/>
            <person name="Olsen K.M."/>
            <person name="Qiu Y."/>
        </authorList>
    </citation>
    <scope>NUCLEOTIDE SEQUENCE</scope>
    <source>
        <strain evidence="2">KIB01</strain>
    </source>
</reference>
<accession>A0AAD9XIL6</accession>
<evidence type="ECO:0000256" key="1">
    <source>
        <dbReference type="SAM" id="Phobius"/>
    </source>
</evidence>